<evidence type="ECO:0000256" key="3">
    <source>
        <dbReference type="ARBA" id="ARBA00022946"/>
    </source>
</evidence>
<keyword evidence="3" id="KW-0809">Transit peptide</keyword>
<keyword evidence="7" id="KW-1185">Reference proteome</keyword>
<name>A0A2H3BEB9_9AGAR</name>
<keyword evidence="4" id="KW-0496">Mitochondrion</keyword>
<evidence type="ECO:0000256" key="2">
    <source>
        <dbReference type="ARBA" id="ARBA00008197"/>
    </source>
</evidence>
<evidence type="ECO:0000313" key="7">
    <source>
        <dbReference type="Proteomes" id="UP000218334"/>
    </source>
</evidence>
<evidence type="ECO:0008006" key="8">
    <source>
        <dbReference type="Google" id="ProtNLM"/>
    </source>
</evidence>
<organism evidence="6 7">
    <name type="scientific">Armillaria solidipes</name>
    <dbReference type="NCBI Taxonomy" id="1076256"/>
    <lineage>
        <taxon>Eukaryota</taxon>
        <taxon>Fungi</taxon>
        <taxon>Dikarya</taxon>
        <taxon>Basidiomycota</taxon>
        <taxon>Agaricomycotina</taxon>
        <taxon>Agaricomycetes</taxon>
        <taxon>Agaricomycetidae</taxon>
        <taxon>Agaricales</taxon>
        <taxon>Marasmiineae</taxon>
        <taxon>Physalacriaceae</taxon>
        <taxon>Armillaria</taxon>
    </lineage>
</organism>
<dbReference type="PANTHER" id="PTHR28163:SF1">
    <property type="entry name" value="PROTEIN PET117 HOMOLOG, MITOCHONDRIAL"/>
    <property type="match status" value="1"/>
</dbReference>
<dbReference type="PANTHER" id="PTHR28163">
    <property type="entry name" value="PROTEIN PET117 HOMOLOG, MITOCHONDRIAL"/>
    <property type="match status" value="1"/>
</dbReference>
<sequence>MSLPAKATLTCACLFTALTVYAVHFQQKQERETQYQGVLKDDIRRAEKMRQRKEDFEESKRKRALYESVQRVEKNTSDA</sequence>
<dbReference type="AlphaFoldDB" id="A0A2H3BEB9"/>
<feature type="chain" id="PRO_5013884107" description="Cytochrome c oxidase assembly protein" evidence="5">
    <location>
        <begin position="23"/>
        <end position="79"/>
    </location>
</feature>
<comment type="similarity">
    <text evidence="2">Belongs to the PET117 family.</text>
</comment>
<gene>
    <name evidence="6" type="ORF">ARMSODRAFT_957572</name>
</gene>
<dbReference type="Pfam" id="PF15786">
    <property type="entry name" value="PET117"/>
    <property type="match status" value="1"/>
</dbReference>
<evidence type="ECO:0000313" key="6">
    <source>
        <dbReference type="EMBL" id="PBK69221.1"/>
    </source>
</evidence>
<dbReference type="InterPro" id="IPR031568">
    <property type="entry name" value="Pet117"/>
</dbReference>
<dbReference type="STRING" id="1076256.A0A2H3BEB9"/>
<proteinExistence type="inferred from homology"/>
<dbReference type="GO" id="GO:0033617">
    <property type="term" value="P:mitochondrial respiratory chain complex IV assembly"/>
    <property type="evidence" value="ECO:0007669"/>
    <property type="project" value="TreeGrafter"/>
</dbReference>
<dbReference type="EMBL" id="KZ293430">
    <property type="protein sequence ID" value="PBK69221.1"/>
    <property type="molecule type" value="Genomic_DNA"/>
</dbReference>
<evidence type="ECO:0000256" key="1">
    <source>
        <dbReference type="ARBA" id="ARBA00004173"/>
    </source>
</evidence>
<protein>
    <recommendedName>
        <fullName evidence="8">Cytochrome c oxidase assembly protein</fullName>
    </recommendedName>
</protein>
<reference evidence="7" key="1">
    <citation type="journal article" date="2017" name="Nat. Ecol. Evol.">
        <title>Genome expansion and lineage-specific genetic innovations in the forest pathogenic fungi Armillaria.</title>
        <authorList>
            <person name="Sipos G."/>
            <person name="Prasanna A.N."/>
            <person name="Walter M.C."/>
            <person name="O'Connor E."/>
            <person name="Balint B."/>
            <person name="Krizsan K."/>
            <person name="Kiss B."/>
            <person name="Hess J."/>
            <person name="Varga T."/>
            <person name="Slot J."/>
            <person name="Riley R."/>
            <person name="Boka B."/>
            <person name="Rigling D."/>
            <person name="Barry K."/>
            <person name="Lee J."/>
            <person name="Mihaltcheva S."/>
            <person name="LaButti K."/>
            <person name="Lipzen A."/>
            <person name="Waldron R."/>
            <person name="Moloney N.M."/>
            <person name="Sperisen C."/>
            <person name="Kredics L."/>
            <person name="Vagvoelgyi C."/>
            <person name="Patrignani A."/>
            <person name="Fitzpatrick D."/>
            <person name="Nagy I."/>
            <person name="Doyle S."/>
            <person name="Anderson J.B."/>
            <person name="Grigoriev I.V."/>
            <person name="Gueldener U."/>
            <person name="Muensterkoetter M."/>
            <person name="Nagy L.G."/>
        </authorList>
    </citation>
    <scope>NUCLEOTIDE SEQUENCE [LARGE SCALE GENOMIC DNA]</scope>
    <source>
        <strain evidence="7">28-4</strain>
    </source>
</reference>
<accession>A0A2H3BEB9</accession>
<evidence type="ECO:0000256" key="5">
    <source>
        <dbReference type="SAM" id="SignalP"/>
    </source>
</evidence>
<dbReference type="GO" id="GO:0005739">
    <property type="term" value="C:mitochondrion"/>
    <property type="evidence" value="ECO:0007669"/>
    <property type="project" value="UniProtKB-SubCell"/>
</dbReference>
<feature type="signal peptide" evidence="5">
    <location>
        <begin position="1"/>
        <end position="22"/>
    </location>
</feature>
<evidence type="ECO:0000256" key="4">
    <source>
        <dbReference type="ARBA" id="ARBA00023128"/>
    </source>
</evidence>
<keyword evidence="5" id="KW-0732">Signal</keyword>
<dbReference type="Proteomes" id="UP000218334">
    <property type="component" value="Unassembled WGS sequence"/>
</dbReference>
<comment type="subcellular location">
    <subcellularLocation>
        <location evidence="1">Mitochondrion</location>
    </subcellularLocation>
</comment>